<dbReference type="Pfam" id="PF01326">
    <property type="entry name" value="PPDK_N"/>
    <property type="match status" value="2"/>
</dbReference>
<dbReference type="PANTHER" id="PTHR22931">
    <property type="entry name" value="PHOSPHOENOLPYRUVATE DIKINASE-RELATED"/>
    <property type="match status" value="1"/>
</dbReference>
<dbReference type="GO" id="GO:0016301">
    <property type="term" value="F:kinase activity"/>
    <property type="evidence" value="ECO:0007669"/>
    <property type="project" value="UniProtKB-KW"/>
</dbReference>
<dbReference type="InterPro" id="IPR008279">
    <property type="entry name" value="PEP-util_enz_mobile_dom"/>
</dbReference>
<keyword evidence="3" id="KW-0418">Kinase</keyword>
<feature type="domain" description="Pyruvate phosphate dikinase AMP/ATP-binding" evidence="2">
    <location>
        <begin position="58"/>
        <end position="185"/>
    </location>
</feature>
<dbReference type="PANTHER" id="PTHR22931:SF9">
    <property type="entry name" value="PYRUVATE, PHOSPHATE DIKINASE 1, CHLOROPLASTIC"/>
    <property type="match status" value="1"/>
</dbReference>
<protein>
    <submittedName>
        <fullName evidence="3">Pyruvate, phosphate dikinase</fullName>
        <ecNumber evidence="3">2.7.9.1</ecNumber>
    </submittedName>
</protein>
<organism evidence="3 4">
    <name type="scientific">Mycolicibacterium obuense</name>
    <dbReference type="NCBI Taxonomy" id="1807"/>
    <lineage>
        <taxon>Bacteria</taxon>
        <taxon>Bacillati</taxon>
        <taxon>Actinomycetota</taxon>
        <taxon>Actinomycetes</taxon>
        <taxon>Mycobacteriales</taxon>
        <taxon>Mycobacteriaceae</taxon>
        <taxon>Mycolicibacterium</taxon>
    </lineage>
</organism>
<proteinExistence type="predicted"/>
<dbReference type="AlphaFoldDB" id="A0A0J6W2Y9"/>
<dbReference type="EC" id="2.7.9.1" evidence="3"/>
<dbReference type="SUPFAM" id="SSF56059">
    <property type="entry name" value="Glutathione synthetase ATP-binding domain-like"/>
    <property type="match status" value="1"/>
</dbReference>
<feature type="domain" description="PEP-utilising enzyme mobile" evidence="1">
    <location>
        <begin position="317"/>
        <end position="386"/>
    </location>
</feature>
<dbReference type="Gene3D" id="1.10.189.10">
    <property type="entry name" value="Pyruvate Phosphate Dikinase, domain 2"/>
    <property type="match status" value="1"/>
</dbReference>
<name>A0A0J6W2Y9_9MYCO</name>
<evidence type="ECO:0000313" key="4">
    <source>
        <dbReference type="Proteomes" id="UP000036313"/>
    </source>
</evidence>
<dbReference type="Gene3D" id="3.30.470.20">
    <property type="entry name" value="ATP-grasp fold, B domain"/>
    <property type="match status" value="1"/>
</dbReference>
<keyword evidence="3" id="KW-0808">Transferase</keyword>
<evidence type="ECO:0000259" key="1">
    <source>
        <dbReference type="Pfam" id="PF00391"/>
    </source>
</evidence>
<gene>
    <name evidence="3" type="primary">ppdK</name>
    <name evidence="3" type="ORF">MOBUDSM44075_02633</name>
</gene>
<dbReference type="SUPFAM" id="SSF52009">
    <property type="entry name" value="Phosphohistidine domain"/>
    <property type="match status" value="1"/>
</dbReference>
<reference evidence="3 4" key="1">
    <citation type="journal article" date="2015" name="Genome Biol. Evol.">
        <title>Characterization of Three Mycobacterium spp. with Potential Use in Bioremediation by Genome Sequencing and Comparative Genomics.</title>
        <authorList>
            <person name="Das S."/>
            <person name="Pettersson B.M."/>
            <person name="Behra P.R."/>
            <person name="Ramesh M."/>
            <person name="Dasgupta S."/>
            <person name="Bhattacharya A."/>
            <person name="Kirsebom L.A."/>
        </authorList>
    </citation>
    <scope>NUCLEOTIDE SEQUENCE [LARGE SCALE GENOMIC DNA]</scope>
    <source>
        <strain evidence="3 4">DSM 44075</strain>
    </source>
</reference>
<sequence>MTADPATVVLLDGRAQPPTELIGAKAASLDTMRRLGLPVPPAFCVPTPVCTARGPLTDAVTAGLAWLRQQSGPVRVSVRSSPTVSMPGMLDTVLDVDPEDVLPAVEAVLTSWDAPRSVAYRRHGQFGDAAATAVIVQAMVSGVRDDASGAGVAFSRNPLTGADELFGEWRRGSRGDAVVSGTAESAPLHVLAGELPTVHAALAAAARLLEHHYADMQDIEFTVESGQLWLLQTRIATRSPRAALRVALSLHAAGVLDETELLNRVTPADVDAVRTSARRPVERSAPRLATGLPAAPGVATGRAVSDLDEAVDAADREPIVLVRTTTSPADIAGMLACSAVITEVGGPASHAAVICRDIGRPAVVGCGPGTATALEGLQVTVDGSTGEVFAGMLDVESWLDADVDADVRAYQDIAAGADRRAAGAGQLADTELETLQRLRMTGGVAHDEFDPSRRDALAAAGLVTGTTTVRLTPQGRTRLGDLLTAERAGADTAVLADVYRGFCAVNADFKAVVTDWQLRDGRPNDHTDTGYDAAVIARLDRIHGRVIPVVDRVTAQLPRLASYRVKLEDALRHIHGGDRQWFTHPLIDSYHSVWFALHEELLVAAGLTRTGEARAGRAD</sequence>
<dbReference type="EMBL" id="JYNU01000014">
    <property type="protein sequence ID" value="KMO76103.1"/>
    <property type="molecule type" value="Genomic_DNA"/>
</dbReference>
<dbReference type="Gene3D" id="3.50.30.10">
    <property type="entry name" value="Phosphohistidine domain"/>
    <property type="match status" value="1"/>
</dbReference>
<dbReference type="Pfam" id="PF00391">
    <property type="entry name" value="PEP-utilizers"/>
    <property type="match status" value="1"/>
</dbReference>
<feature type="domain" description="Pyruvate phosphate dikinase AMP/ATP-binding" evidence="2">
    <location>
        <begin position="201"/>
        <end position="242"/>
    </location>
</feature>
<accession>A0A0J6W2Y9</accession>
<dbReference type="PATRIC" id="fig|1807.14.peg.2656"/>
<dbReference type="InterPro" id="IPR013815">
    <property type="entry name" value="ATP_grasp_subdomain_1"/>
</dbReference>
<evidence type="ECO:0000259" key="2">
    <source>
        <dbReference type="Pfam" id="PF01326"/>
    </source>
</evidence>
<dbReference type="GO" id="GO:0005524">
    <property type="term" value="F:ATP binding"/>
    <property type="evidence" value="ECO:0007669"/>
    <property type="project" value="InterPro"/>
</dbReference>
<dbReference type="GO" id="GO:0050242">
    <property type="term" value="F:pyruvate, phosphate dikinase activity"/>
    <property type="evidence" value="ECO:0007669"/>
    <property type="project" value="UniProtKB-EC"/>
</dbReference>
<keyword evidence="3" id="KW-0670">Pyruvate</keyword>
<dbReference type="InterPro" id="IPR036637">
    <property type="entry name" value="Phosphohistidine_dom_sf"/>
</dbReference>
<dbReference type="Gene3D" id="3.30.1490.20">
    <property type="entry name" value="ATP-grasp fold, A domain"/>
    <property type="match status" value="1"/>
</dbReference>
<dbReference type="InterPro" id="IPR002192">
    <property type="entry name" value="PPDK_AMP/ATP-bd"/>
</dbReference>
<dbReference type="InterPro" id="IPR010121">
    <property type="entry name" value="Pyruvate_phosphate_dikinase"/>
</dbReference>
<evidence type="ECO:0000313" key="3">
    <source>
        <dbReference type="EMBL" id="KMO76103.1"/>
    </source>
</evidence>
<comment type="caution">
    <text evidence="3">The sequence shown here is derived from an EMBL/GenBank/DDBJ whole genome shotgun (WGS) entry which is preliminary data.</text>
</comment>
<dbReference type="Proteomes" id="UP000036313">
    <property type="component" value="Unassembled WGS sequence"/>
</dbReference>